<evidence type="ECO:0000313" key="1">
    <source>
        <dbReference type="EMBL" id="KAI3685637.1"/>
    </source>
</evidence>
<dbReference type="Proteomes" id="UP001055879">
    <property type="component" value="Linkage Group LG12"/>
</dbReference>
<proteinExistence type="predicted"/>
<protein>
    <submittedName>
        <fullName evidence="1">Uncharacterized protein</fullName>
    </submittedName>
</protein>
<organism evidence="1 2">
    <name type="scientific">Arctium lappa</name>
    <name type="common">Greater burdock</name>
    <name type="synonym">Lappa major</name>
    <dbReference type="NCBI Taxonomy" id="4217"/>
    <lineage>
        <taxon>Eukaryota</taxon>
        <taxon>Viridiplantae</taxon>
        <taxon>Streptophyta</taxon>
        <taxon>Embryophyta</taxon>
        <taxon>Tracheophyta</taxon>
        <taxon>Spermatophyta</taxon>
        <taxon>Magnoliopsida</taxon>
        <taxon>eudicotyledons</taxon>
        <taxon>Gunneridae</taxon>
        <taxon>Pentapetalae</taxon>
        <taxon>asterids</taxon>
        <taxon>campanulids</taxon>
        <taxon>Asterales</taxon>
        <taxon>Asteraceae</taxon>
        <taxon>Carduoideae</taxon>
        <taxon>Cardueae</taxon>
        <taxon>Arctiinae</taxon>
        <taxon>Arctium</taxon>
    </lineage>
</organism>
<accession>A0ACB8YJF3</accession>
<gene>
    <name evidence="1" type="ORF">L6452_34890</name>
</gene>
<dbReference type="EMBL" id="CM042058">
    <property type="protein sequence ID" value="KAI3685637.1"/>
    <property type="molecule type" value="Genomic_DNA"/>
</dbReference>
<evidence type="ECO:0000313" key="2">
    <source>
        <dbReference type="Proteomes" id="UP001055879"/>
    </source>
</evidence>
<keyword evidence="2" id="KW-1185">Reference proteome</keyword>
<name>A0ACB8YJF3_ARCLA</name>
<comment type="caution">
    <text evidence="1">The sequence shown here is derived from an EMBL/GenBank/DDBJ whole genome shotgun (WGS) entry which is preliminary data.</text>
</comment>
<reference evidence="2" key="1">
    <citation type="journal article" date="2022" name="Mol. Ecol. Resour.">
        <title>The genomes of chicory, endive, great burdock and yacon provide insights into Asteraceae palaeo-polyploidization history and plant inulin production.</title>
        <authorList>
            <person name="Fan W."/>
            <person name="Wang S."/>
            <person name="Wang H."/>
            <person name="Wang A."/>
            <person name="Jiang F."/>
            <person name="Liu H."/>
            <person name="Zhao H."/>
            <person name="Xu D."/>
            <person name="Zhang Y."/>
        </authorList>
    </citation>
    <scope>NUCLEOTIDE SEQUENCE [LARGE SCALE GENOMIC DNA]</scope>
    <source>
        <strain evidence="2">cv. Niubang</strain>
    </source>
</reference>
<sequence>MCFIKVANSRDSGDYATCLDLDTDEAVDQGGSAAPPQPPPPQSPPDMFSSEYSMSGELSAMVTALTHVVSGHGSGGPTILPSFRGGGGGGGNMDSPLAAYSSSSSGSFAGQKRVRDQEESVNQFPEQFHQRFYGGFADFGGGESSSSLVKEEMIPSPTTTTVAATTIAATTTTVQNPATEMNQFEATGTGTGERRRKYRGVRQRPWGKWAAEIRDPHKAARVWLGTFDTAEAAARAYDEAALRFRGNRAKLNFPENVRLVPPQTIRPTTQISNSPATHFTIRQQPPLQQHHFQPPDATTARDYWQYSQLLQSTADFHLQQPRSNLLQQMLNSSTMASLHSQTSNQSSSSSSSNYPLFFPNQSSGYLDFRQPGGSNQDDEQDFPVPPPPWPGPDQFPPPPN</sequence>
<reference evidence="1 2" key="2">
    <citation type="journal article" date="2022" name="Mol. Ecol. Resour.">
        <title>The genomes of chicory, endive, great burdock and yacon provide insights into Asteraceae paleo-polyploidization history and plant inulin production.</title>
        <authorList>
            <person name="Fan W."/>
            <person name="Wang S."/>
            <person name="Wang H."/>
            <person name="Wang A."/>
            <person name="Jiang F."/>
            <person name="Liu H."/>
            <person name="Zhao H."/>
            <person name="Xu D."/>
            <person name="Zhang Y."/>
        </authorList>
    </citation>
    <scope>NUCLEOTIDE SEQUENCE [LARGE SCALE GENOMIC DNA]</scope>
    <source>
        <strain evidence="2">cv. Niubang</strain>
    </source>
</reference>